<dbReference type="PANTHER" id="PTHR12015">
    <property type="entry name" value="SMALL INDUCIBLE CYTOKINE A"/>
    <property type="match status" value="1"/>
</dbReference>
<reference evidence="6 7" key="1">
    <citation type="journal article" date="2009" name="Science">
        <title>Genome sequence, comparative analysis, and population genetics of the domestic horse.</title>
        <authorList>
            <consortium name="Broad Institute Genome Sequencing Platform"/>
            <consortium name="Broad Institute Whole Genome Assembly Team"/>
            <person name="Wade C.M."/>
            <person name="Giulotto E."/>
            <person name="Sigurdsson S."/>
            <person name="Zoli M."/>
            <person name="Gnerre S."/>
            <person name="Imsland F."/>
            <person name="Lear T.L."/>
            <person name="Adelson D.L."/>
            <person name="Bailey E."/>
            <person name="Bellone R.R."/>
            <person name="Bloecker H."/>
            <person name="Distl O."/>
            <person name="Edgar R.C."/>
            <person name="Garber M."/>
            <person name="Leeb T."/>
            <person name="Mauceli E."/>
            <person name="MacLeod J.N."/>
            <person name="Penedo M.C.T."/>
            <person name="Raison J.M."/>
            <person name="Sharpe T."/>
            <person name="Vogel J."/>
            <person name="Andersson L."/>
            <person name="Antczak D.F."/>
            <person name="Biagi T."/>
            <person name="Binns M.M."/>
            <person name="Chowdhary B.P."/>
            <person name="Coleman S.J."/>
            <person name="Della Valle G."/>
            <person name="Fryc S."/>
            <person name="Guerin G."/>
            <person name="Hasegawa T."/>
            <person name="Hill E.W."/>
            <person name="Jurka J."/>
            <person name="Kiialainen A."/>
            <person name="Lindgren G."/>
            <person name="Liu J."/>
            <person name="Magnani E."/>
            <person name="Mickelson J.R."/>
            <person name="Murray J."/>
            <person name="Nergadze S.G."/>
            <person name="Onofrio R."/>
            <person name="Pedroni S."/>
            <person name="Piras M.F."/>
            <person name="Raudsepp T."/>
            <person name="Rocchi M."/>
            <person name="Roeed K.H."/>
            <person name="Ryder O.A."/>
            <person name="Searle S."/>
            <person name="Skow L."/>
            <person name="Swinburne J.E."/>
            <person name="Syvaenen A.C."/>
            <person name="Tozaki T."/>
            <person name="Valberg S.J."/>
            <person name="Vaudin M."/>
            <person name="White J.R."/>
            <person name="Zody M.C."/>
            <person name="Lander E.S."/>
            <person name="Lindblad-Toh K."/>
        </authorList>
    </citation>
    <scope>NUCLEOTIDE SEQUENCE [LARGE SCALE GENOMIC DNA]</scope>
    <source>
        <strain evidence="6 7">Thoroughbred</strain>
    </source>
</reference>
<comment type="similarity">
    <text evidence="1 4">Belongs to the intercrine beta (chemokine CC) family.</text>
</comment>
<dbReference type="GO" id="GO:0005615">
    <property type="term" value="C:extracellular space"/>
    <property type="evidence" value="ECO:0007669"/>
    <property type="project" value="UniProtKB-KW"/>
</dbReference>
<evidence type="ECO:0000256" key="2">
    <source>
        <dbReference type="ARBA" id="ARBA00022514"/>
    </source>
</evidence>
<organism evidence="6 7">
    <name type="scientific">Equus caballus</name>
    <name type="common">Horse</name>
    <dbReference type="NCBI Taxonomy" id="9796"/>
    <lineage>
        <taxon>Eukaryota</taxon>
        <taxon>Metazoa</taxon>
        <taxon>Chordata</taxon>
        <taxon>Craniata</taxon>
        <taxon>Vertebrata</taxon>
        <taxon>Euteleostomi</taxon>
        <taxon>Mammalia</taxon>
        <taxon>Eutheria</taxon>
        <taxon>Laurasiatheria</taxon>
        <taxon>Perissodactyla</taxon>
        <taxon>Equidae</taxon>
        <taxon>Equus</taxon>
    </lineage>
</organism>
<dbReference type="InterPro" id="IPR001811">
    <property type="entry name" value="Chemokine_IL8-like_dom"/>
</dbReference>
<dbReference type="PANTHER" id="PTHR12015:SF149">
    <property type="entry name" value="REGAKINE-1"/>
    <property type="match status" value="1"/>
</dbReference>
<dbReference type="InParanoid" id="F6RLX6"/>
<dbReference type="FunFam" id="2.40.50.40:FF:000002">
    <property type="entry name" value="C-C motif chemokine"/>
    <property type="match status" value="1"/>
</dbReference>
<evidence type="ECO:0000313" key="6">
    <source>
        <dbReference type="Ensembl" id="ENSECAP00000022316.3"/>
    </source>
</evidence>
<dbReference type="PaxDb" id="9796-ENSECAP00000022316"/>
<evidence type="ECO:0000256" key="4">
    <source>
        <dbReference type="RuleBase" id="RU361150"/>
    </source>
</evidence>
<protein>
    <recommendedName>
        <fullName evidence="4">C-C motif chemokine</fullName>
    </recommendedName>
</protein>
<dbReference type="CDD" id="cd00272">
    <property type="entry name" value="Chemokine_CC"/>
    <property type="match status" value="1"/>
</dbReference>
<keyword evidence="7" id="KW-1185">Reference proteome</keyword>
<reference evidence="6" key="2">
    <citation type="submission" date="2025-08" db="UniProtKB">
        <authorList>
            <consortium name="Ensembl"/>
        </authorList>
    </citation>
    <scope>IDENTIFICATION</scope>
    <source>
        <strain evidence="6">Thoroughbred</strain>
    </source>
</reference>
<dbReference type="AlphaFoldDB" id="F6RLX6"/>
<feature type="domain" description="Chemokine interleukin-8-like" evidence="5">
    <location>
        <begin position="100"/>
        <end position="158"/>
    </location>
</feature>
<dbReference type="STRING" id="9796.ENSECAP00000022316"/>
<comment type="subcellular location">
    <subcellularLocation>
        <location evidence="4">Secreted</location>
    </subcellularLocation>
</comment>
<dbReference type="GO" id="GO:0008009">
    <property type="term" value="F:chemokine activity"/>
    <property type="evidence" value="ECO:0007669"/>
    <property type="project" value="InterPro"/>
</dbReference>
<name>F6RLX6_HORSE</name>
<evidence type="ECO:0000256" key="1">
    <source>
        <dbReference type="ARBA" id="ARBA00010868"/>
    </source>
</evidence>
<dbReference type="Gene3D" id="2.40.50.40">
    <property type="match status" value="1"/>
</dbReference>
<evidence type="ECO:0000256" key="3">
    <source>
        <dbReference type="ARBA" id="ARBA00023157"/>
    </source>
</evidence>
<dbReference type="GO" id="GO:0006955">
    <property type="term" value="P:immune response"/>
    <property type="evidence" value="ECO:0007669"/>
    <property type="project" value="InterPro"/>
</dbReference>
<keyword evidence="2 4" id="KW-0202">Cytokine</keyword>
<dbReference type="PROSITE" id="PS00472">
    <property type="entry name" value="SMALL_CYTOKINES_CC"/>
    <property type="match status" value="1"/>
</dbReference>
<proteinExistence type="inferred from homology"/>
<keyword evidence="4" id="KW-0145">Chemotaxis</keyword>
<dbReference type="Bgee" id="ENSECAG00000024790">
    <property type="expression patterns" value="Expressed in synovial membrane of synovial joint and 20 other cell types or tissues"/>
</dbReference>
<dbReference type="SUPFAM" id="SSF54117">
    <property type="entry name" value="Interleukin 8-like chemokines"/>
    <property type="match status" value="1"/>
</dbReference>
<evidence type="ECO:0000259" key="5">
    <source>
        <dbReference type="SMART" id="SM00199"/>
    </source>
</evidence>
<dbReference type="GeneTree" id="ENSGT01100000263482"/>
<dbReference type="InterPro" id="IPR036048">
    <property type="entry name" value="Interleukin_8-like_sf"/>
</dbReference>
<dbReference type="Pfam" id="PF00048">
    <property type="entry name" value="IL8"/>
    <property type="match status" value="1"/>
</dbReference>
<dbReference type="Ensembl" id="ENSECAT00000026717.4">
    <property type="protein sequence ID" value="ENSECAP00000022316.3"/>
    <property type="gene ID" value="ENSECAG00000024790.4"/>
</dbReference>
<reference evidence="6" key="3">
    <citation type="submission" date="2025-09" db="UniProtKB">
        <authorList>
            <consortium name="Ensembl"/>
        </authorList>
    </citation>
    <scope>IDENTIFICATION</scope>
    <source>
        <strain evidence="6">Thoroughbred</strain>
    </source>
</reference>
<dbReference type="InterPro" id="IPR039809">
    <property type="entry name" value="Chemokine_b/g/d"/>
</dbReference>
<sequence>MSSPRRLNQAPWGGVEEEGNFHSEALGLWASPITTLQSLLQKKLRTQISRHQRTQESLTQLCTYSLSATRRMRGSLVTLAFLLTLAALHSEASEEPANNQASCCFSFTSRKIPLRFVRDYDWTSELCSMPGVIFHTKKGRQICTNPSDAWVQQYIRYLDGKSN</sequence>
<dbReference type="FunCoup" id="F6RLX6">
    <property type="interactions" value="26"/>
</dbReference>
<dbReference type="Proteomes" id="UP000002281">
    <property type="component" value="Chromosome 11"/>
</dbReference>
<evidence type="ECO:0000313" key="7">
    <source>
        <dbReference type="Proteomes" id="UP000002281"/>
    </source>
</evidence>
<dbReference type="InterPro" id="IPR000827">
    <property type="entry name" value="Chemokine_CC_CS"/>
</dbReference>
<dbReference type="HOGENOM" id="CLU_141716_4_2_1"/>
<accession>F6RLX6</accession>
<dbReference type="SMART" id="SM00199">
    <property type="entry name" value="SCY"/>
    <property type="match status" value="1"/>
</dbReference>
<keyword evidence="3" id="KW-1015">Disulfide bond</keyword>
<keyword evidence="4" id="KW-0964">Secreted</keyword>